<protein>
    <submittedName>
        <fullName evidence="2">YlxR family protein</fullName>
    </submittedName>
</protein>
<dbReference type="InterPro" id="IPR037465">
    <property type="entry name" value="YlxR"/>
</dbReference>
<organism evidence="2 3">
    <name type="scientific">Brachybacterium hainanense</name>
    <dbReference type="NCBI Taxonomy" id="1541174"/>
    <lineage>
        <taxon>Bacteria</taxon>
        <taxon>Bacillati</taxon>
        <taxon>Actinomycetota</taxon>
        <taxon>Actinomycetes</taxon>
        <taxon>Micrococcales</taxon>
        <taxon>Dermabacteraceae</taxon>
        <taxon>Brachybacterium</taxon>
    </lineage>
</organism>
<evidence type="ECO:0000313" key="3">
    <source>
        <dbReference type="Proteomes" id="UP001589793"/>
    </source>
</evidence>
<sequence>MGHRSQRTPPRRTCVGCRQVALRAQLLRLVREDPLPGAVPRVRVDPSGSAPGRGAWIHPEAQCLDLAIARGGFARSFRSAVDTGHLEGHLEASAPTTSWKR</sequence>
<comment type="caution">
    <text evidence="2">The sequence shown here is derived from an EMBL/GenBank/DDBJ whole genome shotgun (WGS) entry which is preliminary data.</text>
</comment>
<dbReference type="PANTHER" id="PTHR34215">
    <property type="entry name" value="BLL0784 PROTEIN"/>
    <property type="match status" value="1"/>
</dbReference>
<accession>A0ABV6RGL9</accession>
<dbReference type="InterPro" id="IPR007393">
    <property type="entry name" value="YlxR_dom"/>
</dbReference>
<feature type="domain" description="YlxR" evidence="1">
    <location>
        <begin position="12"/>
        <end position="86"/>
    </location>
</feature>
<dbReference type="Pfam" id="PF04296">
    <property type="entry name" value="YlxR"/>
    <property type="match status" value="1"/>
</dbReference>
<dbReference type="Gene3D" id="3.30.1230.10">
    <property type="entry name" value="YlxR-like"/>
    <property type="match status" value="1"/>
</dbReference>
<evidence type="ECO:0000313" key="2">
    <source>
        <dbReference type="EMBL" id="MFC0676146.1"/>
    </source>
</evidence>
<proteinExistence type="predicted"/>
<dbReference type="Proteomes" id="UP001589793">
    <property type="component" value="Unassembled WGS sequence"/>
</dbReference>
<keyword evidence="3" id="KW-1185">Reference proteome</keyword>
<dbReference type="SUPFAM" id="SSF64376">
    <property type="entry name" value="YlxR-like"/>
    <property type="match status" value="1"/>
</dbReference>
<dbReference type="EMBL" id="JBHLSV010000044">
    <property type="protein sequence ID" value="MFC0676146.1"/>
    <property type="molecule type" value="Genomic_DNA"/>
</dbReference>
<dbReference type="PANTHER" id="PTHR34215:SF1">
    <property type="entry name" value="YLXR DOMAIN-CONTAINING PROTEIN"/>
    <property type="match status" value="1"/>
</dbReference>
<dbReference type="RefSeq" id="WP_376983193.1">
    <property type="nucleotide sequence ID" value="NZ_JBHLSV010000044.1"/>
</dbReference>
<evidence type="ECO:0000259" key="1">
    <source>
        <dbReference type="Pfam" id="PF04296"/>
    </source>
</evidence>
<gene>
    <name evidence="2" type="ORF">ACFFF6_19535</name>
</gene>
<dbReference type="InterPro" id="IPR035931">
    <property type="entry name" value="YlxR-like_sf"/>
</dbReference>
<name>A0ABV6RGL9_9MICO</name>
<reference evidence="2 3" key="1">
    <citation type="submission" date="2024-09" db="EMBL/GenBank/DDBJ databases">
        <authorList>
            <person name="Sun Q."/>
            <person name="Mori K."/>
        </authorList>
    </citation>
    <scope>NUCLEOTIDE SEQUENCE [LARGE SCALE GENOMIC DNA]</scope>
    <source>
        <strain evidence="2 3">CICC 10874</strain>
    </source>
</reference>